<dbReference type="SMART" id="SM00116">
    <property type="entry name" value="CBS"/>
    <property type="match status" value="2"/>
</dbReference>
<comment type="similarity">
    <text evidence="2 9">Belongs to the SLC41A transporter family.</text>
</comment>
<keyword evidence="6 9" id="KW-1133">Transmembrane helix</keyword>
<dbReference type="SUPFAM" id="SSF161093">
    <property type="entry name" value="MgtE membrane domain-like"/>
    <property type="match status" value="1"/>
</dbReference>
<comment type="subunit">
    <text evidence="9">Homodimer.</text>
</comment>
<dbReference type="GO" id="GO:0015095">
    <property type="term" value="F:magnesium ion transmembrane transporter activity"/>
    <property type="evidence" value="ECO:0007669"/>
    <property type="project" value="UniProtKB-UniRule"/>
</dbReference>
<dbReference type="Pfam" id="PF01769">
    <property type="entry name" value="MgtE"/>
    <property type="match status" value="1"/>
</dbReference>
<dbReference type="InterPro" id="IPR006669">
    <property type="entry name" value="MgtE_transporter"/>
</dbReference>
<protein>
    <recommendedName>
        <fullName evidence="9">Magnesium transporter MgtE</fullName>
    </recommendedName>
</protein>
<dbReference type="Gene3D" id="1.10.357.20">
    <property type="entry name" value="SLC41 divalent cation transporters, integral membrane domain"/>
    <property type="match status" value="1"/>
</dbReference>
<evidence type="ECO:0000256" key="3">
    <source>
        <dbReference type="ARBA" id="ARBA00022448"/>
    </source>
</evidence>
<dbReference type="PANTHER" id="PTHR41394">
    <property type="entry name" value="MAGNESIUM TRANSPORTER MGTE"/>
    <property type="match status" value="1"/>
</dbReference>
<feature type="transmembrane region" description="Helical" evidence="9">
    <location>
        <begin position="175"/>
        <end position="195"/>
    </location>
</feature>
<reference evidence="11 12" key="1">
    <citation type="journal article" date="2018" name="Genome Announc.">
        <title>Ignatzschineria cameli sp. nov., isolated from necrotic foot tissue of dromedaries (Camelus dromedarius) and associated maggots (Wohlfahrtia species) in Dubai.</title>
        <authorList>
            <person name="Tsang C.C."/>
            <person name="Tang J.Y."/>
            <person name="Fong J.Y."/>
            <person name="Kinne J."/>
            <person name="Lee H.H."/>
            <person name="Joseph M."/>
            <person name="Jose S."/>
            <person name="Schuster R.K."/>
            <person name="Tang Y."/>
            <person name="Sivakumar S."/>
            <person name="Chen J.H."/>
            <person name="Teng J.L."/>
            <person name="Lau S.K."/>
            <person name="Wernery U."/>
            <person name="Woo P.C."/>
        </authorList>
    </citation>
    <scope>NUCLEOTIDE SEQUENCE [LARGE SCALE GENOMIC DNA]</scope>
    <source>
        <strain evidence="11 12">KCTC 22643</strain>
    </source>
</reference>
<gene>
    <name evidence="11" type="primary">mgtE</name>
    <name evidence="11" type="ORF">DC082_05750</name>
</gene>
<sequence length="338" mass="37193">MRLSKMVIQDRNMKFGIESAGSLMSNDFITLDVNHTVDEAIDYLRKNLYQREDIHYVYILNQDKVLVGVVAIRELLSAKGDEMIANVMKTKLKKVTTAVDQEEVAQLFQDTDLVTIPVVAESGHLLGVIHIDQILDVMEQEGTEDIYRMASIKSDQLDNQNLLTATIGLLYRKRVAWLVVLVFMNIFSGAGIATYEDLIESNVALVFFLPLLVDSGGNAGAQSATLVIRAMALGEVRIKDWFRMIGKETIISALLGFTMALAVSLVGFYRGGVEIAFIVALTMVFVVMIGSIIGLSLPFIFSKMKMDPATASGPLITSICDIVGVFIYFGIASAFITL</sequence>
<dbReference type="GO" id="GO:0005886">
    <property type="term" value="C:plasma membrane"/>
    <property type="evidence" value="ECO:0007669"/>
    <property type="project" value="UniProtKB-SubCell"/>
</dbReference>
<keyword evidence="7 9" id="KW-0472">Membrane</keyword>
<dbReference type="GO" id="GO:0046872">
    <property type="term" value="F:metal ion binding"/>
    <property type="evidence" value="ECO:0007669"/>
    <property type="project" value="UniProtKB-KW"/>
</dbReference>
<comment type="function">
    <text evidence="9">Acts as a magnesium transporter.</text>
</comment>
<comment type="caution">
    <text evidence="9">Lacks conserved residue(s) required for the propagation of feature annotation.</text>
</comment>
<organism evidence="11 12">
    <name type="scientific">Ignatzschineria indica</name>
    <dbReference type="NCBI Taxonomy" id="472583"/>
    <lineage>
        <taxon>Bacteria</taxon>
        <taxon>Pseudomonadati</taxon>
        <taxon>Pseudomonadota</taxon>
        <taxon>Gammaproteobacteria</taxon>
        <taxon>Cardiobacteriales</taxon>
        <taxon>Ignatzschineriaceae</taxon>
        <taxon>Ignatzschineria</taxon>
    </lineage>
</organism>
<dbReference type="EMBL" id="QEWR01000002">
    <property type="protein sequence ID" value="PWD85023.1"/>
    <property type="molecule type" value="Genomic_DNA"/>
</dbReference>
<evidence type="ECO:0000256" key="2">
    <source>
        <dbReference type="ARBA" id="ARBA00009749"/>
    </source>
</evidence>
<evidence type="ECO:0000256" key="9">
    <source>
        <dbReference type="RuleBase" id="RU362011"/>
    </source>
</evidence>
<keyword evidence="5 9" id="KW-0460">Magnesium</keyword>
<name>A0A2U2AP88_9GAMM</name>
<dbReference type="CDD" id="cd04606">
    <property type="entry name" value="CBS_pair_Mg_transporter"/>
    <property type="match status" value="1"/>
</dbReference>
<comment type="caution">
    <text evidence="11">The sequence shown here is derived from an EMBL/GenBank/DDBJ whole genome shotgun (WGS) entry which is preliminary data.</text>
</comment>
<evidence type="ECO:0000256" key="7">
    <source>
        <dbReference type="ARBA" id="ARBA00023136"/>
    </source>
</evidence>
<evidence type="ECO:0000256" key="1">
    <source>
        <dbReference type="ARBA" id="ARBA00004141"/>
    </source>
</evidence>
<dbReference type="SUPFAM" id="SSF54631">
    <property type="entry name" value="CBS-domain pair"/>
    <property type="match status" value="1"/>
</dbReference>
<dbReference type="InterPro" id="IPR006667">
    <property type="entry name" value="SLC41_membr_dom"/>
</dbReference>
<dbReference type="Pfam" id="PF00571">
    <property type="entry name" value="CBS"/>
    <property type="match status" value="2"/>
</dbReference>
<keyword evidence="12" id="KW-1185">Reference proteome</keyword>
<dbReference type="InterPro" id="IPR000644">
    <property type="entry name" value="CBS_dom"/>
</dbReference>
<dbReference type="Gene3D" id="3.10.580.10">
    <property type="entry name" value="CBS-domain"/>
    <property type="match status" value="1"/>
</dbReference>
<dbReference type="Proteomes" id="UP000244948">
    <property type="component" value="Unassembled WGS sequence"/>
</dbReference>
<feature type="transmembrane region" description="Helical" evidence="9">
    <location>
        <begin position="313"/>
        <end position="336"/>
    </location>
</feature>
<evidence type="ECO:0000256" key="6">
    <source>
        <dbReference type="ARBA" id="ARBA00022989"/>
    </source>
</evidence>
<dbReference type="NCBIfam" id="TIGR00400">
    <property type="entry name" value="mgtE"/>
    <property type="match status" value="1"/>
</dbReference>
<feature type="transmembrane region" description="Helical" evidence="9">
    <location>
        <begin position="249"/>
        <end position="269"/>
    </location>
</feature>
<evidence type="ECO:0000256" key="8">
    <source>
        <dbReference type="PROSITE-ProRule" id="PRU00703"/>
    </source>
</evidence>
<keyword evidence="9" id="KW-0479">Metal-binding</keyword>
<feature type="transmembrane region" description="Helical" evidence="9">
    <location>
        <begin position="275"/>
        <end position="301"/>
    </location>
</feature>
<keyword evidence="8" id="KW-0129">CBS domain</keyword>
<keyword evidence="4 9" id="KW-0812">Transmembrane</keyword>
<feature type="domain" description="CBS" evidence="10">
    <location>
        <begin position="88"/>
        <end position="144"/>
    </location>
</feature>
<dbReference type="PANTHER" id="PTHR41394:SF8">
    <property type="entry name" value="MAGNESIUM TRANSPORTER MGTE"/>
    <property type="match status" value="1"/>
</dbReference>
<evidence type="ECO:0000259" key="10">
    <source>
        <dbReference type="PROSITE" id="PS51371"/>
    </source>
</evidence>
<evidence type="ECO:0000256" key="5">
    <source>
        <dbReference type="ARBA" id="ARBA00022842"/>
    </source>
</evidence>
<evidence type="ECO:0000313" key="12">
    <source>
        <dbReference type="Proteomes" id="UP000244948"/>
    </source>
</evidence>
<dbReference type="PROSITE" id="PS51371">
    <property type="entry name" value="CBS"/>
    <property type="match status" value="2"/>
</dbReference>
<feature type="domain" description="CBS" evidence="10">
    <location>
        <begin position="24"/>
        <end position="86"/>
    </location>
</feature>
<keyword evidence="3 9" id="KW-0813">Transport</keyword>
<dbReference type="InterPro" id="IPR046342">
    <property type="entry name" value="CBS_dom_sf"/>
</dbReference>
<accession>A0A2U2AP88</accession>
<keyword evidence="9" id="KW-1003">Cell membrane</keyword>
<evidence type="ECO:0000256" key="4">
    <source>
        <dbReference type="ARBA" id="ARBA00022692"/>
    </source>
</evidence>
<evidence type="ECO:0000313" key="11">
    <source>
        <dbReference type="EMBL" id="PWD85023.1"/>
    </source>
</evidence>
<proteinExistence type="inferred from homology"/>
<dbReference type="InterPro" id="IPR036739">
    <property type="entry name" value="SLC41_membr_dom_sf"/>
</dbReference>
<comment type="subcellular location">
    <subcellularLocation>
        <location evidence="9">Cell membrane</location>
        <topology evidence="9">Multi-pass membrane protein</topology>
    </subcellularLocation>
    <subcellularLocation>
        <location evidence="1">Membrane</location>
        <topology evidence="1">Multi-pass membrane protein</topology>
    </subcellularLocation>
</comment>
<dbReference type="AlphaFoldDB" id="A0A2U2AP88"/>